<proteinExistence type="inferred from homology"/>
<dbReference type="CDD" id="cd14016">
    <property type="entry name" value="STKc_CK1"/>
    <property type="match status" value="1"/>
</dbReference>
<reference evidence="8" key="1">
    <citation type="submission" date="2014-03" db="EMBL/GenBank/DDBJ databases">
        <title>The Genome Sequence of Puccinia striiformis f. sp. tritici PST-78.</title>
        <authorList>
            <consortium name="The Broad Institute Genome Sequencing Platform"/>
            <person name="Cuomo C."/>
            <person name="Hulbert S."/>
            <person name="Chen X."/>
            <person name="Walker B."/>
            <person name="Young S.K."/>
            <person name="Zeng Q."/>
            <person name="Gargeya S."/>
            <person name="Fitzgerald M."/>
            <person name="Haas B."/>
            <person name="Abouelleil A."/>
            <person name="Alvarado L."/>
            <person name="Arachchi H.M."/>
            <person name="Berlin A.M."/>
            <person name="Chapman S.B."/>
            <person name="Goldberg J."/>
            <person name="Griggs A."/>
            <person name="Gujja S."/>
            <person name="Hansen M."/>
            <person name="Howarth C."/>
            <person name="Imamovic A."/>
            <person name="Larimer J."/>
            <person name="McCowan C."/>
            <person name="Montmayeur A."/>
            <person name="Murphy C."/>
            <person name="Neiman D."/>
            <person name="Pearson M."/>
            <person name="Priest M."/>
            <person name="Roberts A."/>
            <person name="Saif S."/>
            <person name="Shea T."/>
            <person name="Sisk P."/>
            <person name="Sykes S."/>
            <person name="Wortman J."/>
            <person name="Nusbaum C."/>
            <person name="Birren B."/>
        </authorList>
    </citation>
    <scope>NUCLEOTIDE SEQUENCE [LARGE SCALE GENOMIC DNA]</scope>
    <source>
        <strain evidence="8">race PST-78</strain>
    </source>
</reference>
<dbReference type="InterPro" id="IPR008271">
    <property type="entry name" value="Ser/Thr_kinase_AS"/>
</dbReference>
<dbReference type="SMART" id="SM00220">
    <property type="entry name" value="S_TKc"/>
    <property type="match status" value="1"/>
</dbReference>
<evidence type="ECO:0000256" key="5">
    <source>
        <dbReference type="RuleBase" id="RU000304"/>
    </source>
</evidence>
<keyword evidence="8" id="KW-1185">Reference proteome</keyword>
<keyword evidence="3 4" id="KW-0067">ATP-binding</keyword>
<dbReference type="SUPFAM" id="SSF56112">
    <property type="entry name" value="Protein kinase-like (PK-like)"/>
    <property type="match status" value="1"/>
</dbReference>
<gene>
    <name evidence="7" type="ORF">PSTG_07868</name>
</gene>
<feature type="binding site" evidence="4">
    <location>
        <position position="40"/>
    </location>
    <ligand>
        <name>ATP</name>
        <dbReference type="ChEBI" id="CHEBI:30616"/>
    </ligand>
</feature>
<name>A0A0L0VI00_9BASI</name>
<dbReference type="EMBL" id="AJIL01000052">
    <property type="protein sequence ID" value="KNE98846.1"/>
    <property type="molecule type" value="Genomic_DNA"/>
</dbReference>
<keyword evidence="5" id="KW-0723">Serine/threonine-protein kinase</keyword>
<accession>A0A0L0VI00</accession>
<comment type="similarity">
    <text evidence="5">Belongs to the protein kinase superfamily.</text>
</comment>
<comment type="caution">
    <text evidence="7">The sequence shown here is derived from an EMBL/GenBank/DDBJ whole genome shotgun (WGS) entry which is preliminary data.</text>
</comment>
<dbReference type="Gene3D" id="1.10.510.10">
    <property type="entry name" value="Transferase(Phosphotransferase) domain 1"/>
    <property type="match status" value="1"/>
</dbReference>
<sequence length="332" mass="38893">MAMIVDTPSRYRLGKKIGSGSFGDLYLAYDTQAREEVAIKLEKIGEHHQYLRHELEVYRRFGDSFRSGIPDIKWYGVLHGLNALVMELLGPSLEDLFNYCHRIFSLKTVLLIAVQVLCRLASLHTCGYVHRDVKPENFVIGRGQRKSQVYMIDFGLAKHYRDPATHEHYGFINGKEKMAGTIRYASLNNHRGLEQTRRDDLVALGYMLIYFLKGRLPWQGVMAKTTQHKHEEIHRLKQSIPVEALCQGLPVEFAIFLDYANGLRYDAKPDYPWLHTLFRNLYHRQSFTLDYRYDWVPPPVYRSLWPPILRPLRITPPHRRGPVMNNREKERK</sequence>
<protein>
    <recommendedName>
        <fullName evidence="1">non-specific serine/threonine protein kinase</fullName>
        <ecNumber evidence="1">2.7.11.1</ecNumber>
    </recommendedName>
</protein>
<evidence type="ECO:0000256" key="2">
    <source>
        <dbReference type="ARBA" id="ARBA00022741"/>
    </source>
</evidence>
<keyword evidence="7" id="KW-0418">Kinase</keyword>
<dbReference type="PROSITE" id="PS00107">
    <property type="entry name" value="PROTEIN_KINASE_ATP"/>
    <property type="match status" value="1"/>
</dbReference>
<dbReference type="InterPro" id="IPR000719">
    <property type="entry name" value="Prot_kinase_dom"/>
</dbReference>
<evidence type="ECO:0000313" key="8">
    <source>
        <dbReference type="Proteomes" id="UP000054564"/>
    </source>
</evidence>
<dbReference type="GO" id="GO:0004674">
    <property type="term" value="F:protein serine/threonine kinase activity"/>
    <property type="evidence" value="ECO:0007669"/>
    <property type="project" value="UniProtKB-KW"/>
</dbReference>
<dbReference type="STRING" id="1165861.A0A0L0VI00"/>
<evidence type="ECO:0000256" key="4">
    <source>
        <dbReference type="PROSITE-ProRule" id="PRU10141"/>
    </source>
</evidence>
<dbReference type="PROSITE" id="PS50011">
    <property type="entry name" value="PROTEIN_KINASE_DOM"/>
    <property type="match status" value="1"/>
</dbReference>
<evidence type="ECO:0000256" key="1">
    <source>
        <dbReference type="ARBA" id="ARBA00012513"/>
    </source>
</evidence>
<dbReference type="GO" id="GO:0005524">
    <property type="term" value="F:ATP binding"/>
    <property type="evidence" value="ECO:0007669"/>
    <property type="project" value="UniProtKB-UniRule"/>
</dbReference>
<organism evidence="7 8">
    <name type="scientific">Puccinia striiformis f. sp. tritici PST-78</name>
    <dbReference type="NCBI Taxonomy" id="1165861"/>
    <lineage>
        <taxon>Eukaryota</taxon>
        <taxon>Fungi</taxon>
        <taxon>Dikarya</taxon>
        <taxon>Basidiomycota</taxon>
        <taxon>Pucciniomycotina</taxon>
        <taxon>Pucciniomycetes</taxon>
        <taxon>Pucciniales</taxon>
        <taxon>Pucciniaceae</taxon>
        <taxon>Puccinia</taxon>
    </lineage>
</organism>
<evidence type="ECO:0000259" key="6">
    <source>
        <dbReference type="PROSITE" id="PS50011"/>
    </source>
</evidence>
<dbReference type="Pfam" id="PF00069">
    <property type="entry name" value="Pkinase"/>
    <property type="match status" value="1"/>
</dbReference>
<keyword evidence="2 4" id="KW-0547">Nucleotide-binding</keyword>
<dbReference type="PANTHER" id="PTHR11909">
    <property type="entry name" value="CASEIN KINASE-RELATED"/>
    <property type="match status" value="1"/>
</dbReference>
<dbReference type="EC" id="2.7.11.1" evidence="1"/>
<dbReference type="InterPro" id="IPR050235">
    <property type="entry name" value="CK1_Ser-Thr_kinase"/>
</dbReference>
<dbReference type="AlphaFoldDB" id="A0A0L0VI00"/>
<dbReference type="InterPro" id="IPR011009">
    <property type="entry name" value="Kinase-like_dom_sf"/>
</dbReference>
<feature type="domain" description="Protein kinase" evidence="6">
    <location>
        <begin position="11"/>
        <end position="278"/>
    </location>
</feature>
<dbReference type="PROSITE" id="PS00108">
    <property type="entry name" value="PROTEIN_KINASE_ST"/>
    <property type="match status" value="1"/>
</dbReference>
<evidence type="ECO:0000256" key="3">
    <source>
        <dbReference type="ARBA" id="ARBA00022840"/>
    </source>
</evidence>
<dbReference type="InterPro" id="IPR017441">
    <property type="entry name" value="Protein_kinase_ATP_BS"/>
</dbReference>
<evidence type="ECO:0000313" key="7">
    <source>
        <dbReference type="EMBL" id="KNE98846.1"/>
    </source>
</evidence>
<dbReference type="Proteomes" id="UP000054564">
    <property type="component" value="Unassembled WGS sequence"/>
</dbReference>
<keyword evidence="7" id="KW-0808">Transferase</keyword>